<dbReference type="PROSITE" id="PS00166">
    <property type="entry name" value="ENOYL_COA_HYDRATASE"/>
    <property type="match status" value="1"/>
</dbReference>
<accession>A0ABV4Z775</accession>
<dbReference type="EMBL" id="JBHFXX010000004">
    <property type="protein sequence ID" value="MFB3800205.1"/>
    <property type="molecule type" value="Genomic_DNA"/>
</dbReference>
<dbReference type="InterPro" id="IPR001753">
    <property type="entry name" value="Enoyl-CoA_hydra/iso"/>
</dbReference>
<dbReference type="InterPro" id="IPR029045">
    <property type="entry name" value="ClpP/crotonase-like_dom_sf"/>
</dbReference>
<sequence length="262" mass="27892">MRPYVDYVFDPATRCATLTFDRPEVLNAIDVGMAEAFGAAVLRATAEPGLRLVVIRGAGRAFVAGGNLQRFADDFDQADRMVDQLLDHLHPAILALHSTPALVLACVQGVVAGAGLSLMLGCDLVLAAEDTRLLLAYNKVAASPDCGGTYFLPRRIGAGAAMKLMVGQGELSARDACALGMLEWCVAPAELELRLQALCDEILNGPSLAFGSYKALTRGPAQALRAHLQRERAAFCAATKTADFREGVSAFLARRVPQFRGC</sequence>
<evidence type="ECO:0000313" key="3">
    <source>
        <dbReference type="EMBL" id="MFB3800205.1"/>
    </source>
</evidence>
<dbReference type="Pfam" id="PF00378">
    <property type="entry name" value="ECH_1"/>
    <property type="match status" value="1"/>
</dbReference>
<dbReference type="PANTHER" id="PTHR43459">
    <property type="entry name" value="ENOYL-COA HYDRATASE"/>
    <property type="match status" value="1"/>
</dbReference>
<gene>
    <name evidence="3" type="ORF">ACE1YR_07095</name>
</gene>
<reference evidence="3 4" key="1">
    <citation type="submission" date="2024-09" db="EMBL/GenBank/DDBJ databases">
        <authorList>
            <person name="Fullem K."/>
        </authorList>
    </citation>
    <scope>NUCLEOTIDE SEQUENCE [LARGE SCALE GENOMIC DNA]</scope>
    <source>
        <strain evidence="4">K1(2024)</strain>
    </source>
</reference>
<protein>
    <submittedName>
        <fullName evidence="3">Enoyl-CoA hydratase/isomerase family protein</fullName>
    </submittedName>
</protein>
<evidence type="ECO:0000256" key="2">
    <source>
        <dbReference type="RuleBase" id="RU003707"/>
    </source>
</evidence>
<dbReference type="CDD" id="cd06558">
    <property type="entry name" value="crotonase-like"/>
    <property type="match status" value="1"/>
</dbReference>
<comment type="caution">
    <text evidence="3">The sequence shown here is derived from an EMBL/GenBank/DDBJ whole genome shotgun (WGS) entry which is preliminary data.</text>
</comment>
<name>A0ABV4Z775_9PSED</name>
<organism evidence="3 4">
    <name type="scientific">Pseudomonas boreofloridensis</name>
    <dbReference type="NCBI Taxonomy" id="3064348"/>
    <lineage>
        <taxon>Bacteria</taxon>
        <taxon>Pseudomonadati</taxon>
        <taxon>Pseudomonadota</taxon>
        <taxon>Gammaproteobacteria</taxon>
        <taxon>Pseudomonadales</taxon>
        <taxon>Pseudomonadaceae</taxon>
        <taxon>Pseudomonas</taxon>
    </lineage>
</organism>
<dbReference type="RefSeq" id="WP_304484009.1">
    <property type="nucleotide sequence ID" value="NZ_JAUQOQ010000005.1"/>
</dbReference>
<dbReference type="InterPro" id="IPR014748">
    <property type="entry name" value="Enoyl-CoA_hydra_C"/>
</dbReference>
<dbReference type="Gene3D" id="3.90.226.10">
    <property type="entry name" value="2-enoyl-CoA Hydratase, Chain A, domain 1"/>
    <property type="match status" value="1"/>
</dbReference>
<proteinExistence type="inferred from homology"/>
<comment type="similarity">
    <text evidence="1 2">Belongs to the enoyl-CoA hydratase/isomerase family.</text>
</comment>
<dbReference type="Gene3D" id="1.10.12.10">
    <property type="entry name" value="Lyase 2-enoyl-coa Hydratase, Chain A, domain 2"/>
    <property type="match status" value="1"/>
</dbReference>
<dbReference type="Proteomes" id="UP001577047">
    <property type="component" value="Unassembled WGS sequence"/>
</dbReference>
<evidence type="ECO:0000313" key="4">
    <source>
        <dbReference type="Proteomes" id="UP001577047"/>
    </source>
</evidence>
<keyword evidence="4" id="KW-1185">Reference proteome</keyword>
<dbReference type="SUPFAM" id="SSF52096">
    <property type="entry name" value="ClpP/crotonase"/>
    <property type="match status" value="1"/>
</dbReference>
<dbReference type="PANTHER" id="PTHR43459:SF1">
    <property type="entry name" value="EG:BACN32G11.4 PROTEIN"/>
    <property type="match status" value="1"/>
</dbReference>
<evidence type="ECO:0000256" key="1">
    <source>
        <dbReference type="ARBA" id="ARBA00005254"/>
    </source>
</evidence>
<dbReference type="InterPro" id="IPR018376">
    <property type="entry name" value="Enoyl-CoA_hyd/isom_CS"/>
</dbReference>